<evidence type="ECO:0000313" key="2">
    <source>
        <dbReference type="Proteomes" id="UP000180166"/>
    </source>
</evidence>
<reference evidence="1 2" key="1">
    <citation type="submission" date="2016-10" db="EMBL/GenBank/DDBJ databases">
        <title>Genome sequence of Nocardia seriolae strain EM150506, isolated from Anguila japonica.</title>
        <authorList>
            <person name="Han H.-J."/>
        </authorList>
    </citation>
    <scope>NUCLEOTIDE SEQUENCE [LARGE SCALE GENOMIC DNA]</scope>
    <source>
        <strain evidence="1 2">EM150506</strain>
    </source>
</reference>
<accession>A0ABC8B0Y8</accession>
<name>A0ABC8B0Y8_9NOCA</name>
<evidence type="ECO:0000313" key="1">
    <source>
        <dbReference type="EMBL" id="APA99896.1"/>
    </source>
</evidence>
<organism evidence="1 2">
    <name type="scientific">Nocardia seriolae</name>
    <dbReference type="NCBI Taxonomy" id="37332"/>
    <lineage>
        <taxon>Bacteria</taxon>
        <taxon>Bacillati</taxon>
        <taxon>Actinomycetota</taxon>
        <taxon>Actinomycetes</taxon>
        <taxon>Mycobacteriales</taxon>
        <taxon>Nocardiaceae</taxon>
        <taxon>Nocardia</taxon>
    </lineage>
</organism>
<proteinExistence type="predicted"/>
<dbReference type="AlphaFoldDB" id="A0ABC8B0Y8"/>
<dbReference type="EMBL" id="CP017839">
    <property type="protein sequence ID" value="APA99896.1"/>
    <property type="molecule type" value="Genomic_DNA"/>
</dbReference>
<gene>
    <name evidence="1" type="ORF">NS506_05860</name>
</gene>
<dbReference type="KEGG" id="nsr:NS506_05860"/>
<sequence length="286" mass="31770">MVTGGWVVGWGGLGGGSRWWLVTTLSDPTVASVVELICGDQSRFHSLEALLLGVALKRPEYRGELWVNADSYWGRLVTPVYGARMAALEGNAEADRALLDLVEVTVARFLQGESLERKHLPAWLPGLREALLTDGYRMKLDRMGDGAVRCRLKPTAWLPIRLEEKVSLLATELEVRGQQTALDHLKQAVKHYERGRFPACEKRLRSALQQVTAYAAGTGDPDPAANVRHLVDTGRVTVTAGTRLLHDLRAMLVSDPFPHRTHPGATRFRIQLTEVRATWLLARVEL</sequence>
<protein>
    <submittedName>
        <fullName evidence="1">Uncharacterized protein</fullName>
    </submittedName>
</protein>
<dbReference type="Proteomes" id="UP000180166">
    <property type="component" value="Chromosome"/>
</dbReference>